<organism evidence="3">
    <name type="scientific">marine metagenome</name>
    <dbReference type="NCBI Taxonomy" id="408172"/>
    <lineage>
        <taxon>unclassified sequences</taxon>
        <taxon>metagenomes</taxon>
        <taxon>ecological metagenomes</taxon>
    </lineage>
</organism>
<dbReference type="AlphaFoldDB" id="A0A382CW31"/>
<dbReference type="GO" id="GO:0004672">
    <property type="term" value="F:protein kinase activity"/>
    <property type="evidence" value="ECO:0007669"/>
    <property type="project" value="InterPro"/>
</dbReference>
<accession>A0A382CW31</accession>
<feature type="compositionally biased region" description="Low complexity" evidence="1">
    <location>
        <begin position="296"/>
        <end position="316"/>
    </location>
</feature>
<name>A0A382CW31_9ZZZZ</name>
<reference evidence="3" key="1">
    <citation type="submission" date="2018-05" db="EMBL/GenBank/DDBJ databases">
        <authorList>
            <person name="Lanie J.A."/>
            <person name="Ng W.-L."/>
            <person name="Kazmierczak K.M."/>
            <person name="Andrzejewski T.M."/>
            <person name="Davidsen T.M."/>
            <person name="Wayne K.J."/>
            <person name="Tettelin H."/>
            <person name="Glass J.I."/>
            <person name="Rusch D."/>
            <person name="Podicherti R."/>
            <person name="Tsui H.-C.T."/>
            <person name="Winkler M.E."/>
        </authorList>
    </citation>
    <scope>NUCLEOTIDE SEQUENCE</scope>
</reference>
<dbReference type="GO" id="GO:0005524">
    <property type="term" value="F:ATP binding"/>
    <property type="evidence" value="ECO:0007669"/>
    <property type="project" value="InterPro"/>
</dbReference>
<gene>
    <name evidence="3" type="ORF">METZ01_LOCUS182595</name>
</gene>
<dbReference type="PROSITE" id="PS50011">
    <property type="entry name" value="PROTEIN_KINASE_DOM"/>
    <property type="match status" value="1"/>
</dbReference>
<proteinExistence type="predicted"/>
<sequence>VVTPIEYATIDRAALVEIGQGGEGRVFVWPNDQSTVYKEFHLSSQNPPNRLALDHLINLRSAWTEEERSWIEERTVWPRKAVLDGGRLRGYVMKRIPEAYFRQHGVRVMPRKVICDWNYLSMRGRYATNANLVSTVPHPTTEQVSKLIVDLARTIEILHRHEVIVGDISGRNVIWTDRPSWQVMLIDCDGFRIRGSGAVNYGKQTPDWEDPALGQNHTNQQSDIYKLGIAAFRAVWAATTDRPPAHLGDAPTPEGAPFRLNSLIHRSTSSASRPSAAEWVEELALGTSAVSATGPQGLSSSGTTPQSSDSRQSQTDRGAEKTMERGSSPVKRSRPVIPMRETE</sequence>
<dbReference type="InterPro" id="IPR000719">
    <property type="entry name" value="Prot_kinase_dom"/>
</dbReference>
<evidence type="ECO:0000256" key="1">
    <source>
        <dbReference type="SAM" id="MobiDB-lite"/>
    </source>
</evidence>
<protein>
    <recommendedName>
        <fullName evidence="2">Protein kinase domain-containing protein</fullName>
    </recommendedName>
</protein>
<dbReference type="Gene3D" id="1.10.510.10">
    <property type="entry name" value="Transferase(Phosphotransferase) domain 1"/>
    <property type="match status" value="1"/>
</dbReference>
<evidence type="ECO:0000259" key="2">
    <source>
        <dbReference type="PROSITE" id="PS50011"/>
    </source>
</evidence>
<dbReference type="InterPro" id="IPR011009">
    <property type="entry name" value="Kinase-like_dom_sf"/>
</dbReference>
<dbReference type="SUPFAM" id="SSF56112">
    <property type="entry name" value="Protein kinase-like (PK-like)"/>
    <property type="match status" value="1"/>
</dbReference>
<feature type="domain" description="Protein kinase" evidence="2">
    <location>
        <begin position="12"/>
        <end position="343"/>
    </location>
</feature>
<feature type="region of interest" description="Disordered" evidence="1">
    <location>
        <begin position="290"/>
        <end position="343"/>
    </location>
</feature>
<feature type="non-terminal residue" evidence="3">
    <location>
        <position position="1"/>
    </location>
</feature>
<evidence type="ECO:0000313" key="3">
    <source>
        <dbReference type="EMBL" id="SVB29741.1"/>
    </source>
</evidence>
<dbReference type="EMBL" id="UINC01036175">
    <property type="protein sequence ID" value="SVB29741.1"/>
    <property type="molecule type" value="Genomic_DNA"/>
</dbReference>